<organism evidence="4 5">
    <name type="scientific">Monoraphidium neglectum</name>
    <dbReference type="NCBI Taxonomy" id="145388"/>
    <lineage>
        <taxon>Eukaryota</taxon>
        <taxon>Viridiplantae</taxon>
        <taxon>Chlorophyta</taxon>
        <taxon>core chlorophytes</taxon>
        <taxon>Chlorophyceae</taxon>
        <taxon>CS clade</taxon>
        <taxon>Sphaeropleales</taxon>
        <taxon>Selenastraceae</taxon>
        <taxon>Monoraphidium</taxon>
    </lineage>
</organism>
<dbReference type="InterPro" id="IPR000408">
    <property type="entry name" value="Reg_chr_condens"/>
</dbReference>
<feature type="repeat" description="RCC1" evidence="1">
    <location>
        <begin position="223"/>
        <end position="275"/>
    </location>
</feature>
<keyword evidence="5" id="KW-1185">Reference proteome</keyword>
<dbReference type="InterPro" id="IPR052654">
    <property type="entry name" value="CS_Sulfotransferase"/>
</dbReference>
<feature type="repeat" description="RCC1" evidence="1">
    <location>
        <begin position="30"/>
        <end position="103"/>
    </location>
</feature>
<dbReference type="InterPro" id="IPR009091">
    <property type="entry name" value="RCC1/BLIP-II"/>
</dbReference>
<dbReference type="InterPro" id="IPR027417">
    <property type="entry name" value="P-loop_NTPase"/>
</dbReference>
<dbReference type="Pfam" id="PF13540">
    <property type="entry name" value="RCC1_2"/>
    <property type="match status" value="2"/>
</dbReference>
<dbReference type="RefSeq" id="XP_013903505.1">
    <property type="nucleotide sequence ID" value="XM_014048051.1"/>
</dbReference>
<dbReference type="EMBL" id="KK100656">
    <property type="protein sequence ID" value="KIZ04486.1"/>
    <property type="molecule type" value="Genomic_DNA"/>
</dbReference>
<feature type="repeat" description="RCC1" evidence="1">
    <location>
        <begin position="275"/>
        <end position="333"/>
    </location>
</feature>
<dbReference type="PROSITE" id="PS00626">
    <property type="entry name" value="RCC1_2"/>
    <property type="match status" value="1"/>
</dbReference>
<dbReference type="AlphaFoldDB" id="A0A0D2NHL2"/>
<feature type="repeat" description="RCC1" evidence="1">
    <location>
        <begin position="159"/>
        <end position="222"/>
    </location>
</feature>
<gene>
    <name evidence="4" type="ORF">MNEG_3466</name>
</gene>
<dbReference type="GO" id="GO:0050659">
    <property type="term" value="F:N-acetylgalactosamine 4-sulfate 6-O-sulfotransferase activity"/>
    <property type="evidence" value="ECO:0007669"/>
    <property type="project" value="TreeGrafter"/>
</dbReference>
<feature type="domain" description="Sulfotransferase" evidence="3">
    <location>
        <begin position="610"/>
        <end position="736"/>
    </location>
</feature>
<dbReference type="PANTHER" id="PTHR15723:SF0">
    <property type="entry name" value="CARBOHYDRATE SULFOTRANSFERASE 15"/>
    <property type="match status" value="1"/>
</dbReference>
<accession>A0A0D2NHL2</accession>
<evidence type="ECO:0000313" key="4">
    <source>
        <dbReference type="EMBL" id="KIZ04486.1"/>
    </source>
</evidence>
<dbReference type="PRINTS" id="PR00633">
    <property type="entry name" value="RCCNDNSATION"/>
</dbReference>
<evidence type="ECO:0000313" key="5">
    <source>
        <dbReference type="Proteomes" id="UP000054498"/>
    </source>
</evidence>
<dbReference type="STRING" id="145388.A0A0D2NHL2"/>
<dbReference type="Gene3D" id="3.40.50.300">
    <property type="entry name" value="P-loop containing nucleotide triphosphate hydrolases"/>
    <property type="match status" value="1"/>
</dbReference>
<reference evidence="4 5" key="1">
    <citation type="journal article" date="2013" name="BMC Genomics">
        <title>Reconstruction of the lipid metabolism for the microalga Monoraphidium neglectum from its genome sequence reveals characteristics suitable for biofuel production.</title>
        <authorList>
            <person name="Bogen C."/>
            <person name="Al-Dilaimi A."/>
            <person name="Albersmeier A."/>
            <person name="Wichmann J."/>
            <person name="Grundmann M."/>
            <person name="Rupp O."/>
            <person name="Lauersen K.J."/>
            <person name="Blifernez-Klassen O."/>
            <person name="Kalinowski J."/>
            <person name="Goesmann A."/>
            <person name="Mussgnug J.H."/>
            <person name="Kruse O."/>
        </authorList>
    </citation>
    <scope>NUCLEOTIDE SEQUENCE [LARGE SCALE GENOMIC DNA]</scope>
    <source>
        <strain evidence="4 5">SAG 48.87</strain>
    </source>
</reference>
<name>A0A0D2NHL2_9CHLO</name>
<proteinExistence type="predicted"/>
<dbReference type="SUPFAM" id="SSF50985">
    <property type="entry name" value="RCC1/BLIP-II"/>
    <property type="match status" value="1"/>
</dbReference>
<dbReference type="PROSITE" id="PS50012">
    <property type="entry name" value="RCC1_3"/>
    <property type="match status" value="4"/>
</dbReference>
<dbReference type="Proteomes" id="UP000054498">
    <property type="component" value="Unassembled WGS sequence"/>
</dbReference>
<feature type="region of interest" description="Disordered" evidence="2">
    <location>
        <begin position="175"/>
        <end position="198"/>
    </location>
</feature>
<dbReference type="Gene3D" id="2.130.10.30">
    <property type="entry name" value="Regulator of chromosome condensation 1/beta-lactamase-inhibitor protein II"/>
    <property type="match status" value="2"/>
</dbReference>
<dbReference type="SUPFAM" id="SSF52540">
    <property type="entry name" value="P-loop containing nucleoside triphosphate hydrolases"/>
    <property type="match status" value="1"/>
</dbReference>
<feature type="compositionally biased region" description="Basic and acidic residues" evidence="2">
    <location>
        <begin position="189"/>
        <end position="198"/>
    </location>
</feature>
<dbReference type="GeneID" id="25736344"/>
<sequence length="797" mass="82536">MALHRARAQGKAVVGVAAGRYHSVALTSDGRVYSWGLNDWGQLGRRAELAADAGDAGSGGAGGGCTQGASCRSGLPGLVELPEGVRIVAVSAGRYSTQAVASDGALWVWGLDGCAAASGQPPPRDRAAAPRGVGGTLAGHAVAAVSTGYVFWAAVTREGRVFTCATGDDGYAGTLPDRRAPNAAGELGRGGEPHAPGEVDGIHGRAVAVAAGREHALVATDRGEVYSWGGGGRAGGAAGRGGRHDVPGLVRGELAGRPVQLVAAGEYHSLAATADAVFGFGSNAYAATGAAAPGDAPDAISEPRRVLGELGSGGWQILALSAGYQHSLAIAAGPAGWMPRPDGTGAAAAAEGAGGDASIGDGLGVPGVEVVLSSTSNMANVAPAAGLLQHQGLEHQERLEQQQQQVKEKSLTTGGSTAALPAGAAAATEAAAKASAVAAIAAAAASTTPSTQPSAIETAATSYLAAQARPPLNTAASYWSSWKPGPRYESVRQLSPDVFKLLPREFNPDYRNPCWGSGPDLGPHFWDECPYPPAGPCGVGGKGDFDSYVKLFSIASDIIRSRPDAVTGEARIASSNTYTSANGVYARGPAGSRPDGLEVTMPLLLREAAPYLRLILILRDPGERLYSAYNYYRQVLGSVCVCVWWQKDLAPASPQDFHNQTVRDIAAWHACVGARGKQSCVRGYQPQQLVKGMYGEFLKDWLDHWPREQLLMIRYEDYTFALEAHLRAALAFLGVADPDSSSALAAMLAAPVRNKSGGKRAPMLPETRRLLRGFYAPYNARLAAALGDDRWLWQPDA</sequence>
<evidence type="ECO:0000259" key="3">
    <source>
        <dbReference type="Pfam" id="PF00685"/>
    </source>
</evidence>
<dbReference type="GO" id="GO:0019319">
    <property type="term" value="P:hexose biosynthetic process"/>
    <property type="evidence" value="ECO:0007669"/>
    <property type="project" value="TreeGrafter"/>
</dbReference>
<evidence type="ECO:0000256" key="1">
    <source>
        <dbReference type="PROSITE-ProRule" id="PRU00235"/>
    </source>
</evidence>
<dbReference type="InterPro" id="IPR000863">
    <property type="entry name" value="Sulfotransferase_dom"/>
</dbReference>
<dbReference type="Pfam" id="PF00685">
    <property type="entry name" value="Sulfotransfer_1"/>
    <property type="match status" value="1"/>
</dbReference>
<dbReference type="PANTHER" id="PTHR15723">
    <property type="entry name" value="CARBOHYDRATE SULFOTRANSFERASE 15"/>
    <property type="match status" value="1"/>
</dbReference>
<dbReference type="OrthoDB" id="8068875at2759"/>
<dbReference type="KEGG" id="mng:MNEG_3466"/>
<protein>
    <recommendedName>
        <fullName evidence="3">Sulfotransferase domain-containing protein</fullName>
    </recommendedName>
</protein>
<evidence type="ECO:0000256" key="2">
    <source>
        <dbReference type="SAM" id="MobiDB-lite"/>
    </source>
</evidence>